<dbReference type="PROSITE" id="PS51257">
    <property type="entry name" value="PROKAR_LIPOPROTEIN"/>
    <property type="match status" value="1"/>
</dbReference>
<feature type="region of interest" description="Disordered" evidence="15">
    <location>
        <begin position="552"/>
        <end position="576"/>
    </location>
</feature>
<protein>
    <recommendedName>
        <fullName evidence="14">alpha-1,2-Mannosidase</fullName>
        <ecNumber evidence="14">3.2.1.-</ecNumber>
    </recommendedName>
</protein>
<dbReference type="InterPro" id="IPR001382">
    <property type="entry name" value="Glyco_hydro_47"/>
</dbReference>
<evidence type="ECO:0000313" key="18">
    <source>
        <dbReference type="Proteomes" id="UP000245946"/>
    </source>
</evidence>
<dbReference type="GO" id="GO:0004571">
    <property type="term" value="F:mannosyl-oligosaccharide 1,2-alpha-mannosidase activity"/>
    <property type="evidence" value="ECO:0007669"/>
    <property type="project" value="UniProtKB-EC"/>
</dbReference>
<keyword evidence="12" id="KW-0479">Metal-binding</keyword>
<evidence type="ECO:0000256" key="5">
    <source>
        <dbReference type="ARBA" id="ARBA00022801"/>
    </source>
</evidence>
<name>A0A316Z2R8_9BASI</name>
<dbReference type="STRING" id="58919.A0A316Z2R8"/>
<keyword evidence="4 16" id="KW-0732">Signal</keyword>
<evidence type="ECO:0000256" key="13">
    <source>
        <dbReference type="PIRSR" id="PIRSR601382-3"/>
    </source>
</evidence>
<comment type="catalytic activity">
    <reaction evidence="9">
        <text>N(4)-(alpha-D-Man-(1-&gt;2)-alpha-D-Man-(1-&gt;2)-alpha-D-Man-(1-&gt;3)-[alpha-D-Man-(1-&gt;3)-[alpha-D-Man-(1-&gt;2)-alpha-D-Man-(1-&gt;6)]-alpha-D-Man-(1-&gt;6)]-beta-D-Man-(1-&gt;4)-beta-D-GlcNAc-(1-&gt;4)-beta-D-GlcNAc)-L-asparaginyl-[protein] (N-glucan mannose isomer 8A1,2,3B1,3) + 3 H2O = N(4)-(alpha-D-Man-(1-&gt;3)-[alpha-D-Man-(1-&gt;3)-[alpha-D-Man-(1-&gt;6)]-alpha-D-Man-(1-&gt;6)]-beta-D-Man-(1-&gt;4)-beta-D-GlcNAc-(1-&gt;4)-beta-D-GlcNAc)-L-asparaginyl-[protein] (N-glucan mannose isomer 5A1,2) + 3 beta-D-mannose</text>
        <dbReference type="Rhea" id="RHEA:56028"/>
        <dbReference type="Rhea" id="RHEA-COMP:14358"/>
        <dbReference type="Rhea" id="RHEA-COMP:14367"/>
        <dbReference type="ChEBI" id="CHEBI:15377"/>
        <dbReference type="ChEBI" id="CHEBI:28563"/>
        <dbReference type="ChEBI" id="CHEBI:59087"/>
        <dbReference type="ChEBI" id="CHEBI:60628"/>
        <dbReference type="EC" id="3.2.1.113"/>
    </reaction>
</comment>
<dbReference type="GO" id="GO:0005783">
    <property type="term" value="C:endoplasmic reticulum"/>
    <property type="evidence" value="ECO:0007669"/>
    <property type="project" value="TreeGrafter"/>
</dbReference>
<dbReference type="Proteomes" id="UP000245946">
    <property type="component" value="Unassembled WGS sequence"/>
</dbReference>
<accession>A0A316Z2R8</accession>
<evidence type="ECO:0000256" key="10">
    <source>
        <dbReference type="ARBA" id="ARBA00048605"/>
    </source>
</evidence>
<feature type="active site" evidence="11">
    <location>
        <position position="397"/>
    </location>
</feature>
<dbReference type="GO" id="GO:0036503">
    <property type="term" value="P:ERAD pathway"/>
    <property type="evidence" value="ECO:0007669"/>
    <property type="project" value="UniProtKB-ARBA"/>
</dbReference>
<dbReference type="GeneID" id="37268575"/>
<evidence type="ECO:0000256" key="16">
    <source>
        <dbReference type="SAM" id="SignalP"/>
    </source>
</evidence>
<dbReference type="Pfam" id="PF01532">
    <property type="entry name" value="Glyco_hydro_47"/>
    <property type="match status" value="1"/>
</dbReference>
<dbReference type="OrthoDB" id="8118055at2759"/>
<comment type="similarity">
    <text evidence="3 14">Belongs to the glycosyl hydrolase 47 family.</text>
</comment>
<evidence type="ECO:0000256" key="2">
    <source>
        <dbReference type="ARBA" id="ARBA00004922"/>
    </source>
</evidence>
<feature type="disulfide bond" evidence="13">
    <location>
        <begin position="315"/>
        <end position="344"/>
    </location>
</feature>
<comment type="cofactor">
    <cofactor evidence="1 12">
        <name>Ca(2+)</name>
        <dbReference type="ChEBI" id="CHEBI:29108"/>
    </cofactor>
</comment>
<dbReference type="EC" id="3.2.1.-" evidence="14"/>
<feature type="active site" description="Proton donor" evidence="11">
    <location>
        <position position="358"/>
    </location>
</feature>
<evidence type="ECO:0000256" key="4">
    <source>
        <dbReference type="ARBA" id="ARBA00022729"/>
    </source>
</evidence>
<evidence type="ECO:0000256" key="11">
    <source>
        <dbReference type="PIRSR" id="PIRSR601382-1"/>
    </source>
</evidence>
<evidence type="ECO:0000256" key="6">
    <source>
        <dbReference type="ARBA" id="ARBA00023157"/>
    </source>
</evidence>
<feature type="binding site" evidence="12">
    <location>
        <position position="484"/>
    </location>
    <ligand>
        <name>Ca(2+)</name>
        <dbReference type="ChEBI" id="CHEBI:29108"/>
    </ligand>
</feature>
<keyword evidence="12" id="KW-0106">Calcium</keyword>
<feature type="non-terminal residue" evidence="17">
    <location>
        <position position="1"/>
    </location>
</feature>
<evidence type="ECO:0000256" key="7">
    <source>
        <dbReference type="ARBA" id="ARBA00023180"/>
    </source>
</evidence>
<dbReference type="InterPro" id="IPR012341">
    <property type="entry name" value="6hp_glycosidase-like_sf"/>
</dbReference>
<reference evidence="17 18" key="1">
    <citation type="journal article" date="2018" name="Mol. Biol. Evol.">
        <title>Broad Genomic Sampling Reveals a Smut Pathogenic Ancestry of the Fungal Clade Ustilaginomycotina.</title>
        <authorList>
            <person name="Kijpornyongpan T."/>
            <person name="Mondo S.J."/>
            <person name="Barry K."/>
            <person name="Sandor L."/>
            <person name="Lee J."/>
            <person name="Lipzen A."/>
            <person name="Pangilinan J."/>
            <person name="LaButti K."/>
            <person name="Hainaut M."/>
            <person name="Henrissat B."/>
            <person name="Grigoriev I.V."/>
            <person name="Spatafora J.W."/>
            <person name="Aime M.C."/>
        </authorList>
    </citation>
    <scope>NUCLEOTIDE SEQUENCE [LARGE SCALE GENOMIC DNA]</scope>
    <source>
        <strain evidence="17 18">MCA 4186</strain>
    </source>
</reference>
<dbReference type="PANTHER" id="PTHR11742:SF101">
    <property type="entry name" value="MANNOSYL-OLIGOSACCHARIDE ALPHA-1,2-MANNOSIDASE 1B"/>
    <property type="match status" value="1"/>
</dbReference>
<keyword evidence="18" id="KW-1185">Reference proteome</keyword>
<feature type="active site" description="Proton donor" evidence="11">
    <location>
        <position position="116"/>
    </location>
</feature>
<feature type="signal peptide" evidence="16">
    <location>
        <begin position="1"/>
        <end position="19"/>
    </location>
</feature>
<evidence type="ECO:0000256" key="9">
    <source>
        <dbReference type="ARBA" id="ARBA00047669"/>
    </source>
</evidence>
<keyword evidence="6 13" id="KW-1015">Disulfide bond</keyword>
<feature type="compositionally biased region" description="Basic residues" evidence="15">
    <location>
        <begin position="566"/>
        <end position="576"/>
    </location>
</feature>
<dbReference type="RefSeq" id="XP_025596359.1">
    <property type="nucleotide sequence ID" value="XM_025741031.1"/>
</dbReference>
<dbReference type="InterPro" id="IPR050749">
    <property type="entry name" value="Glycosyl_Hydrolase_47"/>
</dbReference>
<evidence type="ECO:0000256" key="14">
    <source>
        <dbReference type="RuleBase" id="RU361193"/>
    </source>
</evidence>
<dbReference type="GO" id="GO:0005975">
    <property type="term" value="P:carbohydrate metabolic process"/>
    <property type="evidence" value="ECO:0007669"/>
    <property type="project" value="InterPro"/>
</dbReference>
<keyword evidence="7" id="KW-0325">Glycoprotein</keyword>
<keyword evidence="5 14" id="KW-0378">Hydrolase</keyword>
<keyword evidence="8 14" id="KW-0326">Glycosidase</keyword>
<dbReference type="GO" id="GO:0005509">
    <property type="term" value="F:calcium ion binding"/>
    <property type="evidence" value="ECO:0007669"/>
    <property type="project" value="InterPro"/>
</dbReference>
<evidence type="ECO:0000256" key="8">
    <source>
        <dbReference type="ARBA" id="ARBA00023295"/>
    </source>
</evidence>
<evidence type="ECO:0000256" key="12">
    <source>
        <dbReference type="PIRSR" id="PIRSR601382-2"/>
    </source>
</evidence>
<dbReference type="Gene3D" id="1.50.10.10">
    <property type="match status" value="1"/>
</dbReference>
<organism evidence="17 18">
    <name type="scientific">Tilletiopsis washingtonensis</name>
    <dbReference type="NCBI Taxonomy" id="58919"/>
    <lineage>
        <taxon>Eukaryota</taxon>
        <taxon>Fungi</taxon>
        <taxon>Dikarya</taxon>
        <taxon>Basidiomycota</taxon>
        <taxon>Ustilaginomycotina</taxon>
        <taxon>Exobasidiomycetes</taxon>
        <taxon>Entylomatales</taxon>
        <taxon>Entylomatales incertae sedis</taxon>
        <taxon>Tilletiopsis</taxon>
    </lineage>
</organism>
<feature type="chain" id="PRO_5016403243" description="alpha-1,2-Mannosidase" evidence="16">
    <location>
        <begin position="20"/>
        <end position="576"/>
    </location>
</feature>
<dbReference type="InterPro" id="IPR036026">
    <property type="entry name" value="Seven-hairpin_glycosidases"/>
</dbReference>
<comment type="catalytic activity">
    <reaction evidence="10">
        <text>N(4)-(alpha-D-Man-(1-&gt;2)-alpha-D-Man-(1-&gt;2)-alpha-D-Man-(1-&gt;3)-[alpha-D-Man-(1-&gt;2)-alpha-D-Man-(1-&gt;3)-[alpha-D-Man-(1-&gt;2)-alpha-D-Man-(1-&gt;6)]-alpha-D-Man-(1-&gt;6)]-beta-D-Man-(1-&gt;4)-beta-D-GlcNAc-(1-&gt;4)-beta-D-GlcNAc)-L-asparaginyl-[protein] (N-glucan mannose isomer 9A1,2,3B1,2,3) + 4 H2O = N(4)-(alpha-D-Man-(1-&gt;3)-[alpha-D-Man-(1-&gt;3)-[alpha-D-Man-(1-&gt;6)]-alpha-D-Man-(1-&gt;6)]-beta-D-Man-(1-&gt;4)-beta-D-GlcNAc-(1-&gt;4)-beta-D-GlcNAc)-L-asparaginyl-[protein] (N-glucan mannose isomer 5A1,2) + 4 beta-D-mannose</text>
        <dbReference type="Rhea" id="RHEA:56008"/>
        <dbReference type="Rhea" id="RHEA-COMP:14356"/>
        <dbReference type="Rhea" id="RHEA-COMP:14367"/>
        <dbReference type="ChEBI" id="CHEBI:15377"/>
        <dbReference type="ChEBI" id="CHEBI:28563"/>
        <dbReference type="ChEBI" id="CHEBI:59087"/>
        <dbReference type="ChEBI" id="CHEBI:139493"/>
        <dbReference type="EC" id="3.2.1.113"/>
    </reaction>
</comment>
<dbReference type="AlphaFoldDB" id="A0A316Z2R8"/>
<proteinExistence type="inferred from homology"/>
<dbReference type="SUPFAM" id="SSF48225">
    <property type="entry name" value="Seven-hairpin glycosidases"/>
    <property type="match status" value="1"/>
</dbReference>
<dbReference type="EMBL" id="KZ819301">
    <property type="protein sequence ID" value="PWN96080.1"/>
    <property type="molecule type" value="Genomic_DNA"/>
</dbReference>
<dbReference type="PRINTS" id="PR00747">
    <property type="entry name" value="GLYHDRLASE47"/>
</dbReference>
<evidence type="ECO:0000256" key="3">
    <source>
        <dbReference type="ARBA" id="ARBA00007658"/>
    </source>
</evidence>
<evidence type="ECO:0000256" key="1">
    <source>
        <dbReference type="ARBA" id="ARBA00001913"/>
    </source>
</evidence>
<dbReference type="GO" id="GO:0016020">
    <property type="term" value="C:membrane"/>
    <property type="evidence" value="ECO:0007669"/>
    <property type="project" value="InterPro"/>
</dbReference>
<gene>
    <name evidence="17" type="ORF">FA09DRAFT_321720</name>
</gene>
<dbReference type="PANTHER" id="PTHR11742">
    <property type="entry name" value="MANNOSYL-OLIGOSACCHARIDE ALPHA-1,2-MANNOSIDASE-RELATED"/>
    <property type="match status" value="1"/>
</dbReference>
<comment type="pathway">
    <text evidence="2">Protein modification; protein glycosylation.</text>
</comment>
<sequence length="576" mass="62493">MKKASLVALLVALVSCAQGTTVQAPNLSAQPDRANAVKAAYVKSYNAYLQYAEGSDELLPLSRKGDGGFGNWAATAIDALSTHHLMGLSDLFSRSVAFAEKVDFSRTTQSSISIFETTIRYVGALLSAYELDGKRNVKLVQQAQVIGDHLLRGWTDNHDLPYNTLRDWNNFGGPQTDGAIIAETGTLVIELDRLSKFSGNNTYREFGVRAMRATVESKQSLPDGLYGQQIDPETGEGSNLMTWGGGSDSFFEYMIKYAQLIGRPNDIWAPAWIKTVKASIQHLITRAGGTSKQLTYLTDYTTSSGQIPRWSHLGCFAGGNWILGGRLLRNDGIVQYGLELAESCINTYTSSASGIGPESFVFKTQSGSSNGVTINDPAGYYARGFDYDSPAYILRPEVLESVFYAYRATGDTRWQNLAWTAFQALRKHCESGSGAWASINDIRKTNTEQIDNSESFVYAETLKYLFLTFADPDIVSLDTHVFNTEGHPFQIDDPDADFTSLPVGTLPTPSGSAKGSSRTAEDVPAPLLSGLPAGLRLLQSVAEGVQKVLGRDEPAAPAPASGPAGMHRRRSPAAFF</sequence>
<feature type="active site" evidence="11">
    <location>
        <position position="248"/>
    </location>
</feature>
<evidence type="ECO:0000256" key="15">
    <source>
        <dbReference type="SAM" id="MobiDB-lite"/>
    </source>
</evidence>
<evidence type="ECO:0000313" key="17">
    <source>
        <dbReference type="EMBL" id="PWN96080.1"/>
    </source>
</evidence>
<dbReference type="FunFam" id="1.50.10.10:FF:000047">
    <property type="entry name" value="Mannosyl-oligosaccharide alpha-1,2-mannosidase"/>
    <property type="match status" value="1"/>
</dbReference>